<dbReference type="Gene3D" id="1.10.260.40">
    <property type="entry name" value="lambda repressor-like DNA-binding domains"/>
    <property type="match status" value="1"/>
</dbReference>
<organism evidence="2 3">
    <name type="scientific">Allokutzneria albata</name>
    <name type="common">Kibdelosporangium albatum</name>
    <dbReference type="NCBI Taxonomy" id="211114"/>
    <lineage>
        <taxon>Bacteria</taxon>
        <taxon>Bacillati</taxon>
        <taxon>Actinomycetota</taxon>
        <taxon>Actinomycetes</taxon>
        <taxon>Pseudonocardiales</taxon>
        <taxon>Pseudonocardiaceae</taxon>
        <taxon>Allokutzneria</taxon>
    </lineage>
</organism>
<evidence type="ECO:0000313" key="3">
    <source>
        <dbReference type="Proteomes" id="UP000183376"/>
    </source>
</evidence>
<keyword evidence="3" id="KW-1185">Reference proteome</keyword>
<evidence type="ECO:0000313" key="2">
    <source>
        <dbReference type="EMBL" id="SDM96636.1"/>
    </source>
</evidence>
<dbReference type="Proteomes" id="UP000183376">
    <property type="component" value="Chromosome I"/>
</dbReference>
<gene>
    <name evidence="2" type="ORF">SAMN04489726_4235</name>
</gene>
<dbReference type="InterPro" id="IPR010982">
    <property type="entry name" value="Lambda_DNA-bd_dom_sf"/>
</dbReference>
<dbReference type="CDD" id="cd00093">
    <property type="entry name" value="HTH_XRE"/>
    <property type="match status" value="1"/>
</dbReference>
<reference evidence="2 3" key="1">
    <citation type="submission" date="2016-10" db="EMBL/GenBank/DDBJ databases">
        <authorList>
            <person name="de Groot N.N."/>
        </authorList>
    </citation>
    <scope>NUCLEOTIDE SEQUENCE [LARGE SCALE GENOMIC DNA]</scope>
    <source>
        <strain evidence="2 3">DSM 44149</strain>
    </source>
</reference>
<evidence type="ECO:0000259" key="1">
    <source>
        <dbReference type="PROSITE" id="PS50943"/>
    </source>
</evidence>
<sequence>MTAGHSPTVRRRRLASELRRLREAAGLTCEDVAGHLECSAAKVSRIETGRTGVNPRDVRDMLQLYGVEGDRQDALVELSRMARQKGWWHNYSDVLTGAFAGMEAEAASIRCYQAQLVPGLLQTEDYARSVFRAVRPKADTDDVERRVAARRARQSILVRDQPPKLWMVIDEAVLHRKVGGDEVMREQLDYLVEMTAQPNIELQVLPFGVGAHAAADGPFVILGFPDPIDPTVVYLDTLTSGLYLEKPEEIRWYSTVFDHVRAAALGTEESVALIASRAKELT</sequence>
<name>A0A1G9XJQ2_ALLAB</name>
<dbReference type="eggNOG" id="COG1396">
    <property type="taxonomic scope" value="Bacteria"/>
</dbReference>
<dbReference type="InterPro" id="IPR001387">
    <property type="entry name" value="Cro/C1-type_HTH"/>
</dbReference>
<dbReference type="Pfam" id="PF19054">
    <property type="entry name" value="DUF5753"/>
    <property type="match status" value="1"/>
</dbReference>
<dbReference type="EMBL" id="LT629701">
    <property type="protein sequence ID" value="SDM96636.1"/>
    <property type="molecule type" value="Genomic_DNA"/>
</dbReference>
<dbReference type="AlphaFoldDB" id="A0A1G9XJQ2"/>
<dbReference type="SUPFAM" id="SSF47413">
    <property type="entry name" value="lambda repressor-like DNA-binding domains"/>
    <property type="match status" value="1"/>
</dbReference>
<dbReference type="Pfam" id="PF13560">
    <property type="entry name" value="HTH_31"/>
    <property type="match status" value="1"/>
</dbReference>
<dbReference type="RefSeq" id="WP_030429089.1">
    <property type="nucleotide sequence ID" value="NZ_JOEF01000005.1"/>
</dbReference>
<accession>A0A1G9XJQ2</accession>
<dbReference type="GO" id="GO:0003677">
    <property type="term" value="F:DNA binding"/>
    <property type="evidence" value="ECO:0007669"/>
    <property type="project" value="InterPro"/>
</dbReference>
<dbReference type="PROSITE" id="PS50943">
    <property type="entry name" value="HTH_CROC1"/>
    <property type="match status" value="1"/>
</dbReference>
<dbReference type="InterPro" id="IPR043917">
    <property type="entry name" value="DUF5753"/>
</dbReference>
<dbReference type="STRING" id="211114.SAMN04489726_4235"/>
<feature type="domain" description="HTH cro/C1-type" evidence="1">
    <location>
        <begin position="18"/>
        <end position="72"/>
    </location>
</feature>
<protein>
    <submittedName>
        <fullName evidence="2">Helix-turn-helix domain-containing protein</fullName>
    </submittedName>
</protein>
<dbReference type="SMART" id="SM00530">
    <property type="entry name" value="HTH_XRE"/>
    <property type="match status" value="1"/>
</dbReference>
<proteinExistence type="predicted"/>